<evidence type="ECO:0000256" key="1">
    <source>
        <dbReference type="ARBA" id="ARBA00004651"/>
    </source>
</evidence>
<protein>
    <recommendedName>
        <fullName evidence="9">Major facilitator superfamily (MFS) profile domain-containing protein</fullName>
    </recommendedName>
</protein>
<feature type="transmembrane region" description="Helical" evidence="8">
    <location>
        <begin position="385"/>
        <end position="406"/>
    </location>
</feature>
<keyword evidence="6 8" id="KW-1133">Transmembrane helix</keyword>
<keyword evidence="7 8" id="KW-0472">Membrane</keyword>
<feature type="transmembrane region" description="Helical" evidence="8">
    <location>
        <begin position="314"/>
        <end position="336"/>
    </location>
</feature>
<dbReference type="EMBL" id="GECZ01004903">
    <property type="protein sequence ID" value="JAS64866.1"/>
    <property type="molecule type" value="Transcribed_RNA"/>
</dbReference>
<dbReference type="AlphaFoldDB" id="A0A1B6GQZ9"/>
<dbReference type="PANTHER" id="PTHR48021">
    <property type="match status" value="1"/>
</dbReference>
<comment type="subcellular location">
    <subcellularLocation>
        <location evidence="1">Cell membrane</location>
        <topology evidence="1">Multi-pass membrane protein</topology>
    </subcellularLocation>
</comment>
<feature type="transmembrane region" description="Helical" evidence="8">
    <location>
        <begin position="112"/>
        <end position="130"/>
    </location>
</feature>
<keyword evidence="2" id="KW-0813">Transport</keyword>
<dbReference type="InterPro" id="IPR003663">
    <property type="entry name" value="Sugar/inositol_transpt"/>
</dbReference>
<dbReference type="PRINTS" id="PR00171">
    <property type="entry name" value="SUGRTRNSPORT"/>
</dbReference>
<evidence type="ECO:0000256" key="2">
    <source>
        <dbReference type="ARBA" id="ARBA00022448"/>
    </source>
</evidence>
<dbReference type="PROSITE" id="PS50850">
    <property type="entry name" value="MFS"/>
    <property type="match status" value="1"/>
</dbReference>
<feature type="transmembrane region" description="Helical" evidence="8">
    <location>
        <begin position="288"/>
        <end position="307"/>
    </location>
</feature>
<keyword evidence="4" id="KW-0762">Sugar transport</keyword>
<dbReference type="GO" id="GO:0005886">
    <property type="term" value="C:plasma membrane"/>
    <property type="evidence" value="ECO:0007669"/>
    <property type="project" value="UniProtKB-SubCell"/>
</dbReference>
<dbReference type="GO" id="GO:0022857">
    <property type="term" value="F:transmembrane transporter activity"/>
    <property type="evidence" value="ECO:0007669"/>
    <property type="project" value="InterPro"/>
</dbReference>
<name>A0A1B6GQZ9_9HEMI</name>
<feature type="transmembrane region" description="Helical" evidence="8">
    <location>
        <begin position="248"/>
        <end position="268"/>
    </location>
</feature>
<evidence type="ECO:0000259" key="9">
    <source>
        <dbReference type="PROSITE" id="PS50850"/>
    </source>
</evidence>
<dbReference type="Pfam" id="PF00083">
    <property type="entry name" value="Sugar_tr"/>
    <property type="match status" value="1"/>
</dbReference>
<evidence type="ECO:0000256" key="4">
    <source>
        <dbReference type="ARBA" id="ARBA00022597"/>
    </source>
</evidence>
<dbReference type="Gene3D" id="1.20.1250.20">
    <property type="entry name" value="MFS general substrate transporter like domains"/>
    <property type="match status" value="1"/>
</dbReference>
<feature type="transmembrane region" description="Helical" evidence="8">
    <location>
        <begin position="348"/>
        <end position="373"/>
    </location>
</feature>
<dbReference type="InterPro" id="IPR020846">
    <property type="entry name" value="MFS_dom"/>
</dbReference>
<keyword evidence="5 8" id="KW-0812">Transmembrane</keyword>
<proteinExistence type="predicted"/>
<feature type="transmembrane region" description="Helical" evidence="8">
    <location>
        <begin position="166"/>
        <end position="183"/>
    </location>
</feature>
<dbReference type="InterPro" id="IPR050549">
    <property type="entry name" value="MFS_Trehalose_Transporter"/>
</dbReference>
<dbReference type="SUPFAM" id="SSF103473">
    <property type="entry name" value="MFS general substrate transporter"/>
    <property type="match status" value="1"/>
</dbReference>
<dbReference type="InterPro" id="IPR005828">
    <property type="entry name" value="MFS_sugar_transport-like"/>
</dbReference>
<organism evidence="10">
    <name type="scientific">Cuerna arida</name>
    <dbReference type="NCBI Taxonomy" id="1464854"/>
    <lineage>
        <taxon>Eukaryota</taxon>
        <taxon>Metazoa</taxon>
        <taxon>Ecdysozoa</taxon>
        <taxon>Arthropoda</taxon>
        <taxon>Hexapoda</taxon>
        <taxon>Insecta</taxon>
        <taxon>Pterygota</taxon>
        <taxon>Neoptera</taxon>
        <taxon>Paraneoptera</taxon>
        <taxon>Hemiptera</taxon>
        <taxon>Auchenorrhyncha</taxon>
        <taxon>Membracoidea</taxon>
        <taxon>Cicadellidae</taxon>
        <taxon>Cicadellinae</taxon>
        <taxon>Proconiini</taxon>
        <taxon>Cuerna</taxon>
    </lineage>
</organism>
<dbReference type="PANTHER" id="PTHR48021:SF1">
    <property type="entry name" value="GH07001P-RELATED"/>
    <property type="match status" value="1"/>
</dbReference>
<dbReference type="FunFam" id="1.20.1250.20:FF:000218">
    <property type="entry name" value="facilitated trehalose transporter Tret1"/>
    <property type="match status" value="1"/>
</dbReference>
<feature type="transmembrane region" description="Helical" evidence="8">
    <location>
        <begin position="418"/>
        <end position="436"/>
    </location>
</feature>
<accession>A0A1B6GQZ9</accession>
<reference evidence="10" key="1">
    <citation type="submission" date="2015-11" db="EMBL/GenBank/DDBJ databases">
        <title>De novo transcriptome assembly of four potential Pierce s Disease insect vectors from Arizona vineyards.</title>
        <authorList>
            <person name="Tassone E.E."/>
        </authorList>
    </citation>
    <scope>NUCLEOTIDE SEQUENCE</scope>
</reference>
<gene>
    <name evidence="10" type="ORF">g.24300</name>
</gene>
<dbReference type="InterPro" id="IPR005829">
    <property type="entry name" value="Sugar_transporter_CS"/>
</dbReference>
<feature type="domain" description="Major facilitator superfamily (MFS) profile" evidence="9">
    <location>
        <begin position="12"/>
        <end position="440"/>
    </location>
</feature>
<evidence type="ECO:0000313" key="10">
    <source>
        <dbReference type="EMBL" id="JAS64866.1"/>
    </source>
</evidence>
<evidence type="ECO:0000256" key="5">
    <source>
        <dbReference type="ARBA" id="ARBA00022692"/>
    </source>
</evidence>
<dbReference type="PROSITE" id="PS00217">
    <property type="entry name" value="SUGAR_TRANSPORT_2"/>
    <property type="match status" value="1"/>
</dbReference>
<evidence type="ECO:0000256" key="6">
    <source>
        <dbReference type="ARBA" id="ARBA00022989"/>
    </source>
</evidence>
<evidence type="ECO:0000256" key="7">
    <source>
        <dbReference type="ARBA" id="ARBA00023136"/>
    </source>
</evidence>
<keyword evidence="3" id="KW-1003">Cell membrane</keyword>
<evidence type="ECO:0000256" key="8">
    <source>
        <dbReference type="SAM" id="Phobius"/>
    </source>
</evidence>
<evidence type="ECO:0000256" key="3">
    <source>
        <dbReference type="ARBA" id="ARBA00022475"/>
    </source>
</evidence>
<dbReference type="InterPro" id="IPR036259">
    <property type="entry name" value="MFS_trans_sf"/>
</dbReference>
<sequence length="477" mass="52929">MSSNAIFRQYLAACLACLSMMLCGASYGWTSPVLPRLLKSGEINMTDDQSSWVAAFIEVGNLISPLPFGSIIDVWGRKPCILLTGPLYIISWVVVLTTRSVMWLYIERIIQGFAVGIMCTVVPVYVGEIAQPSVRGSSSTMNQGMLYAGIVYTYCLGPYMSYQAFAYANLAVAVVFCLTFCWMPESPYFLIMKDREKEAAESLKWLYGEDSVSDVQEELKVVKESVEEDMRSKGTWWDLLKTSGDRKALLILQAALVVKYMSGYLGIVSYATKTFTAKGDSILNGDEWAILMGFILFLPMFIGAALVERCGRRPLLIISSVGCTICDLLAVVYYYIEAETDIYISKYSWIAFCCIAGYCVLFSIGLGPLVCVLKAEFFPSNTRGKASAISNLTETVACFICIKLYQVLSDGVGMYMNYAMFAFFCLMGSVLIYLYVPETTGMTFSEIQRQFHKVKQSDGFPEKKSPENGACGAIQNC</sequence>